<feature type="compositionally biased region" description="Low complexity" evidence="1">
    <location>
        <begin position="7"/>
        <end position="18"/>
    </location>
</feature>
<accession>A0A0P7YU95</accession>
<protein>
    <submittedName>
        <fullName evidence="3">Periplasmic protease</fullName>
    </submittedName>
</protein>
<proteinExistence type="predicted"/>
<keyword evidence="3" id="KW-0645">Protease</keyword>
<evidence type="ECO:0000313" key="3">
    <source>
        <dbReference type="EMBL" id="KPQ34173.1"/>
    </source>
</evidence>
<dbReference type="GO" id="GO:0008236">
    <property type="term" value="F:serine-type peptidase activity"/>
    <property type="evidence" value="ECO:0007669"/>
    <property type="project" value="InterPro"/>
</dbReference>
<keyword evidence="3" id="KW-0378">Hydrolase</keyword>
<dbReference type="EMBL" id="LJZR01000022">
    <property type="protein sequence ID" value="KPQ34173.1"/>
    <property type="molecule type" value="Genomic_DNA"/>
</dbReference>
<dbReference type="AlphaFoldDB" id="A0A0P7YU95"/>
<dbReference type="STRING" id="1666911.HLUCCA11_15605"/>
<dbReference type="Pfam" id="PF03572">
    <property type="entry name" value="Peptidase_S41"/>
    <property type="match status" value="1"/>
</dbReference>
<dbReference type="PATRIC" id="fig|1666911.3.peg.774"/>
<name>A0A0P7YU95_9CYAN</name>
<dbReference type="GO" id="GO:0004175">
    <property type="term" value="F:endopeptidase activity"/>
    <property type="evidence" value="ECO:0007669"/>
    <property type="project" value="TreeGrafter"/>
</dbReference>
<evidence type="ECO:0000259" key="2">
    <source>
        <dbReference type="Pfam" id="PF03572"/>
    </source>
</evidence>
<dbReference type="Proteomes" id="UP000050465">
    <property type="component" value="Unassembled WGS sequence"/>
</dbReference>
<evidence type="ECO:0000313" key="4">
    <source>
        <dbReference type="Proteomes" id="UP000050465"/>
    </source>
</evidence>
<dbReference type="GO" id="GO:0006508">
    <property type="term" value="P:proteolysis"/>
    <property type="evidence" value="ECO:0007669"/>
    <property type="project" value="UniProtKB-KW"/>
</dbReference>
<feature type="domain" description="Tail specific protease" evidence="2">
    <location>
        <begin position="387"/>
        <end position="554"/>
    </location>
</feature>
<dbReference type="SUPFAM" id="SSF52096">
    <property type="entry name" value="ClpP/crotonase"/>
    <property type="match status" value="1"/>
</dbReference>
<feature type="region of interest" description="Disordered" evidence="1">
    <location>
        <begin position="1"/>
        <end position="68"/>
    </location>
</feature>
<dbReference type="Gene3D" id="3.90.226.10">
    <property type="entry name" value="2-enoyl-CoA Hydratase, Chain A, domain 1"/>
    <property type="match status" value="1"/>
</dbReference>
<dbReference type="InterPro" id="IPR005151">
    <property type="entry name" value="Tail-specific_protease"/>
</dbReference>
<dbReference type="PANTHER" id="PTHR32060:SF22">
    <property type="entry name" value="CARBOXYL-TERMINAL-PROCESSING PEPTIDASE 3, CHLOROPLASTIC"/>
    <property type="match status" value="1"/>
</dbReference>
<organism evidence="3 4">
    <name type="scientific">Phormidesmis priestleyi Ana</name>
    <dbReference type="NCBI Taxonomy" id="1666911"/>
    <lineage>
        <taxon>Bacteria</taxon>
        <taxon>Bacillati</taxon>
        <taxon>Cyanobacteriota</taxon>
        <taxon>Cyanophyceae</taxon>
        <taxon>Leptolyngbyales</taxon>
        <taxon>Leptolyngbyaceae</taxon>
        <taxon>Phormidesmis</taxon>
    </lineage>
</organism>
<evidence type="ECO:0000256" key="1">
    <source>
        <dbReference type="SAM" id="MobiDB-lite"/>
    </source>
</evidence>
<reference evidence="3 4" key="1">
    <citation type="submission" date="2015-09" db="EMBL/GenBank/DDBJ databases">
        <title>Identification and resolution of microdiversity through metagenomic sequencing of parallel consortia.</title>
        <authorList>
            <person name="Nelson W.C."/>
            <person name="Romine M.F."/>
            <person name="Lindemann S.R."/>
        </authorList>
    </citation>
    <scope>NUCLEOTIDE SEQUENCE [LARGE SCALE GENOMIC DNA]</scope>
    <source>
        <strain evidence="3">Ana</strain>
    </source>
</reference>
<gene>
    <name evidence="3" type="ORF">HLUCCA11_15605</name>
</gene>
<feature type="compositionally biased region" description="Basic and acidic residues" evidence="1">
    <location>
        <begin position="48"/>
        <end position="59"/>
    </location>
</feature>
<dbReference type="InterPro" id="IPR029045">
    <property type="entry name" value="ClpP/crotonase-like_dom_sf"/>
</dbReference>
<sequence length="719" mass="78395">MAKKSTSKQSKNTNTDKSATAKKLVEKSNTATGLKDKGSTSKSATSKSAKDKSAKDKKAASSAEELSPSVSLDPTLEFLQATHPAVRSQMAATSNLPTFLESVQSLSLEERKQIVSQAILLISENFVHLPHKESMHGIAPVQKLKLIQHQLARSTPESMGSEYQFHRDMLEVFTSVRDLHTNYLLPEPFAEKVAFLPFDIEEYTEDGRPQYLASHFVQGFSHRYFKRGVKIITWNGVPIRRAVEVSANEHAGSNLAARYARGIEGLTLRPLQGSLPPDALWVDIGYEDLDGVSRTMQQEWLVTPLVADPSRVDADAISKNAACLGTDIQADILQRAKKMLFAPQIVAEEQKASKKPAKRQKPAAEGIESALPGIFSAKSVTTSAGTFGYIRIFTFNIDDPDAFIKEFITLIELLPQNGLIIDVRGNGGGHIFASEGLLQTLTPGEITPEPTQFINTALNARICDRHRTNPVGIDLSPWVDSILDSVQTGAVYSRGFSITPPEFANQIGQKYHGPVVLITDARCYSATDIFAAGFRDHNIGHILGVDANMGAGGANVWTHGLLQALLTVPEPADSETPYQDLPKGASMRVAIRRTLRVGALAGTPLEDLGVVPDSLHAMTKRDLLEANLDLINQAGDLLKQMPVRELSVKIQKTKSSLSVNATTAGLSRLDVYVDGRPVKTLDIESGECNFEIDLPANAQQLRLAGYENNEYVAARKIEI</sequence>
<comment type="caution">
    <text evidence="3">The sequence shown here is derived from an EMBL/GenBank/DDBJ whole genome shotgun (WGS) entry which is preliminary data.</text>
</comment>
<dbReference type="PANTHER" id="PTHR32060">
    <property type="entry name" value="TAIL-SPECIFIC PROTEASE"/>
    <property type="match status" value="1"/>
</dbReference>